<keyword evidence="3" id="KW-0255">Endonuclease</keyword>
<dbReference type="Proteomes" id="UP000694257">
    <property type="component" value="Chromosome"/>
</dbReference>
<dbReference type="Pfam" id="PF01844">
    <property type="entry name" value="HNH"/>
    <property type="match status" value="1"/>
</dbReference>
<name>A0ABX8S608_NOCIO</name>
<feature type="compositionally biased region" description="Basic and acidic residues" evidence="1">
    <location>
        <begin position="69"/>
        <end position="80"/>
    </location>
</feature>
<dbReference type="InterPro" id="IPR002711">
    <property type="entry name" value="HNH"/>
</dbReference>
<organism evidence="3 4">
    <name type="scientific">Nocardia iowensis</name>
    <dbReference type="NCBI Taxonomy" id="204891"/>
    <lineage>
        <taxon>Bacteria</taxon>
        <taxon>Bacillati</taxon>
        <taxon>Actinomycetota</taxon>
        <taxon>Actinomycetes</taxon>
        <taxon>Mycobacteriales</taxon>
        <taxon>Nocardiaceae</taxon>
        <taxon>Nocardia</taxon>
    </lineage>
</organism>
<protein>
    <submittedName>
        <fullName evidence="3">HNH endonuclease</fullName>
    </submittedName>
</protein>
<evidence type="ECO:0000313" key="3">
    <source>
        <dbReference type="EMBL" id="QXN95341.1"/>
    </source>
</evidence>
<dbReference type="RefSeq" id="WP_218478185.1">
    <property type="nucleotide sequence ID" value="NZ_BAABJN010000005.1"/>
</dbReference>
<dbReference type="GO" id="GO:0004519">
    <property type="term" value="F:endonuclease activity"/>
    <property type="evidence" value="ECO:0007669"/>
    <property type="project" value="UniProtKB-KW"/>
</dbReference>
<keyword evidence="3" id="KW-0540">Nuclease</keyword>
<keyword evidence="3" id="KW-0378">Hydrolase</keyword>
<sequence length="80" mass="8835">MRRDGQLCQLGLRGCLHKASEVDHIRPGGDHSLSNLRAVCTPCHGRKSAAEGAAASVARRRELRTRRFRPAERHPGSLCH</sequence>
<gene>
    <name evidence="3" type="ORF">KV110_05390</name>
</gene>
<feature type="domain" description="HNH" evidence="2">
    <location>
        <begin position="18"/>
        <end position="48"/>
    </location>
</feature>
<evidence type="ECO:0000313" key="4">
    <source>
        <dbReference type="Proteomes" id="UP000694257"/>
    </source>
</evidence>
<accession>A0ABX8S608</accession>
<reference evidence="3 4" key="1">
    <citation type="submission" date="2021-07" db="EMBL/GenBank/DDBJ databases">
        <title>Whole Genome Sequence of Nocardia Iowensis.</title>
        <authorList>
            <person name="Lamm A."/>
            <person name="Collins-Fairclough A.M."/>
            <person name="Bunk B."/>
            <person name="Sproer C."/>
        </authorList>
    </citation>
    <scope>NUCLEOTIDE SEQUENCE [LARGE SCALE GENOMIC DNA]</scope>
    <source>
        <strain evidence="3 4">NRRL 5646</strain>
    </source>
</reference>
<dbReference type="CDD" id="cd00085">
    <property type="entry name" value="HNHc"/>
    <property type="match status" value="1"/>
</dbReference>
<evidence type="ECO:0000256" key="1">
    <source>
        <dbReference type="SAM" id="MobiDB-lite"/>
    </source>
</evidence>
<feature type="region of interest" description="Disordered" evidence="1">
    <location>
        <begin position="51"/>
        <end position="80"/>
    </location>
</feature>
<proteinExistence type="predicted"/>
<dbReference type="EMBL" id="CP078145">
    <property type="protein sequence ID" value="QXN95341.1"/>
    <property type="molecule type" value="Genomic_DNA"/>
</dbReference>
<keyword evidence="4" id="KW-1185">Reference proteome</keyword>
<dbReference type="InterPro" id="IPR003615">
    <property type="entry name" value="HNH_nuc"/>
</dbReference>
<evidence type="ECO:0000259" key="2">
    <source>
        <dbReference type="Pfam" id="PF01844"/>
    </source>
</evidence>